<sequence>MGGGIDSSGKLSAQTIVQELEVIFGFVSEFLAKVPAETRVALAAVARLESYKKDQLIYDIGQQASNFYIILSGRIDIWSHPPGSSRPKSIVSVLRKGDTFGDQAIINQARHSTAASPGSNASLLVVSQEDFLQVFGPYFQDVATTRTHFLTSSVAPLKTAQHAEVARLCSAMVSSKPPPGKEFDLQQEQVFFIKEGAFELQLVDLAAQRAADAAFATAVAASSASAAANELTPARRNPSATGAPAAAASCATTQPATSTLPDGDGLLDAAAAAAGFAAAAGPWLGGLPALAQHGVLASVRVKDGRALGTLGYERELRRQRHASVPRRAVAMLGPGSWFGGGSTIYGSGQLLLALRVVARGSGCELIHLPLDGIAQQGGEGLIGRLRDDAAFSLTYHLGRLGLLPPGASVGHPQAALLSGAAAGLSPLLSSLFTDGLQPLVHEIDGLLDRAQARAEACKKPTFAEWWSSHKFQRSLVRRQAGEGSTAVEAAATSPQARIALTYLAAAAPAASPHSAAAAAASSEQLCCWHSQALKQQQQQQHQQQ</sequence>
<evidence type="ECO:0000259" key="1">
    <source>
        <dbReference type="PROSITE" id="PS50042"/>
    </source>
</evidence>
<dbReference type="EMBL" id="CP126212">
    <property type="protein sequence ID" value="WIA14585.1"/>
    <property type="molecule type" value="Genomic_DNA"/>
</dbReference>
<gene>
    <name evidence="2" type="ORF">OEZ85_003100</name>
</gene>
<dbReference type="SMART" id="SM00100">
    <property type="entry name" value="cNMP"/>
    <property type="match status" value="1"/>
</dbReference>
<evidence type="ECO:0000313" key="2">
    <source>
        <dbReference type="EMBL" id="WIA14585.1"/>
    </source>
</evidence>
<name>A0ABY8U048_TETOB</name>
<dbReference type="PROSITE" id="PS50042">
    <property type="entry name" value="CNMP_BINDING_3"/>
    <property type="match status" value="1"/>
</dbReference>
<dbReference type="Pfam" id="PF00027">
    <property type="entry name" value="cNMP_binding"/>
    <property type="match status" value="1"/>
</dbReference>
<dbReference type="Gene3D" id="2.60.120.10">
    <property type="entry name" value="Jelly Rolls"/>
    <property type="match status" value="1"/>
</dbReference>
<organism evidence="2 3">
    <name type="scientific">Tetradesmus obliquus</name>
    <name type="common">Green alga</name>
    <name type="synonym">Acutodesmus obliquus</name>
    <dbReference type="NCBI Taxonomy" id="3088"/>
    <lineage>
        <taxon>Eukaryota</taxon>
        <taxon>Viridiplantae</taxon>
        <taxon>Chlorophyta</taxon>
        <taxon>core chlorophytes</taxon>
        <taxon>Chlorophyceae</taxon>
        <taxon>CS clade</taxon>
        <taxon>Sphaeropleales</taxon>
        <taxon>Scenedesmaceae</taxon>
        <taxon>Tetradesmus</taxon>
    </lineage>
</organism>
<evidence type="ECO:0000313" key="3">
    <source>
        <dbReference type="Proteomes" id="UP001244341"/>
    </source>
</evidence>
<dbReference type="SUPFAM" id="SSF51206">
    <property type="entry name" value="cAMP-binding domain-like"/>
    <property type="match status" value="1"/>
</dbReference>
<dbReference type="InterPro" id="IPR018490">
    <property type="entry name" value="cNMP-bd_dom_sf"/>
</dbReference>
<dbReference type="Proteomes" id="UP001244341">
    <property type="component" value="Chromosome 5b"/>
</dbReference>
<reference evidence="2 3" key="1">
    <citation type="submission" date="2023-05" db="EMBL/GenBank/DDBJ databases">
        <title>A 100% complete, gapless, phased diploid assembly of the Scenedesmus obliquus UTEX 3031 genome.</title>
        <authorList>
            <person name="Biondi T.C."/>
            <person name="Hanschen E.R."/>
            <person name="Kwon T."/>
            <person name="Eng W."/>
            <person name="Kruse C.P.S."/>
            <person name="Koehler S.I."/>
            <person name="Kunde Y."/>
            <person name="Gleasner C.D."/>
            <person name="You Mak K.T."/>
            <person name="Polle J."/>
            <person name="Hovde B.T."/>
            <person name="Starkenburg S.R."/>
        </authorList>
    </citation>
    <scope>NUCLEOTIDE SEQUENCE [LARGE SCALE GENOMIC DNA]</scope>
    <source>
        <strain evidence="2 3">DOE0152z</strain>
    </source>
</reference>
<keyword evidence="3" id="KW-1185">Reference proteome</keyword>
<protein>
    <recommendedName>
        <fullName evidence="1">Cyclic nucleotide-binding domain-containing protein</fullName>
    </recommendedName>
</protein>
<dbReference type="PANTHER" id="PTHR23011">
    <property type="entry name" value="CYCLIC NUCLEOTIDE-BINDING DOMAIN CONTAINING PROTEIN"/>
    <property type="match status" value="1"/>
</dbReference>
<feature type="domain" description="Cyclic nucleotide-binding" evidence="1">
    <location>
        <begin position="30"/>
        <end position="137"/>
    </location>
</feature>
<accession>A0ABY8U048</accession>
<dbReference type="InterPro" id="IPR014710">
    <property type="entry name" value="RmlC-like_jellyroll"/>
</dbReference>
<dbReference type="PANTHER" id="PTHR23011:SF28">
    <property type="entry name" value="CYCLIC NUCLEOTIDE-BINDING DOMAIN CONTAINING PROTEIN"/>
    <property type="match status" value="1"/>
</dbReference>
<dbReference type="CDD" id="cd00038">
    <property type="entry name" value="CAP_ED"/>
    <property type="match status" value="1"/>
</dbReference>
<dbReference type="InterPro" id="IPR000595">
    <property type="entry name" value="cNMP-bd_dom"/>
</dbReference>
<proteinExistence type="predicted"/>